<accession>A0A380MKY5</accession>
<feature type="region of interest" description="Disordered" evidence="1">
    <location>
        <begin position="88"/>
        <end position="112"/>
    </location>
</feature>
<dbReference type="EMBL" id="UHID01000001">
    <property type="protein sequence ID" value="SUO92962.1"/>
    <property type="molecule type" value="Genomic_DNA"/>
</dbReference>
<organism evidence="2 3">
    <name type="scientific">Streptomyces griseus</name>
    <dbReference type="NCBI Taxonomy" id="1911"/>
    <lineage>
        <taxon>Bacteria</taxon>
        <taxon>Bacillati</taxon>
        <taxon>Actinomycetota</taxon>
        <taxon>Actinomycetes</taxon>
        <taxon>Kitasatosporales</taxon>
        <taxon>Streptomycetaceae</taxon>
        <taxon>Streptomyces</taxon>
    </lineage>
</organism>
<sequence length="196" mass="21674">MNHAQMVALGRMLRVLGESGDELRGDTPEEALHEIRADLKRALDLLEESTGPAPTTRCSQHPHGPVDAAAPDGCLLCETRRRSNHRSAYRDRWGGAGAPADEGGERPLPVPSRYGIAADTPEPMVRWRPEAWSGQAWQLCGTPRRDQREAELFLAACRRKADRAAAYRLVRESTSFEVVRIWGEPIVVRPETGGGF</sequence>
<evidence type="ECO:0000256" key="1">
    <source>
        <dbReference type="SAM" id="MobiDB-lite"/>
    </source>
</evidence>
<dbReference type="RefSeq" id="WP_100457595.1">
    <property type="nucleotide sequence ID" value="NZ_UHID01000001.1"/>
</dbReference>
<dbReference type="AlphaFoldDB" id="A0A380MKY5"/>
<protein>
    <submittedName>
        <fullName evidence="2">Uncharacterized protein</fullName>
    </submittedName>
</protein>
<evidence type="ECO:0000313" key="2">
    <source>
        <dbReference type="EMBL" id="SUO92962.1"/>
    </source>
</evidence>
<gene>
    <name evidence="2" type="ORF">NCTC7807_00102</name>
</gene>
<name>A0A380MKY5_STRGR</name>
<reference evidence="2 3" key="1">
    <citation type="submission" date="2018-06" db="EMBL/GenBank/DDBJ databases">
        <authorList>
            <consortium name="Pathogen Informatics"/>
            <person name="Doyle S."/>
        </authorList>
    </citation>
    <scope>NUCLEOTIDE SEQUENCE [LARGE SCALE GENOMIC DNA]</scope>
    <source>
        <strain evidence="2 3">NCTC7807</strain>
    </source>
</reference>
<dbReference type="Proteomes" id="UP000254150">
    <property type="component" value="Unassembled WGS sequence"/>
</dbReference>
<proteinExistence type="predicted"/>
<evidence type="ECO:0000313" key="3">
    <source>
        <dbReference type="Proteomes" id="UP000254150"/>
    </source>
</evidence>
<dbReference type="GeneID" id="95073773"/>